<feature type="signal peptide" evidence="1">
    <location>
        <begin position="1"/>
        <end position="22"/>
    </location>
</feature>
<dbReference type="AlphaFoldDB" id="A0A1R3T5N5"/>
<name>A0A1R3T5N5_9BACT</name>
<dbReference type="Gene3D" id="3.30.300.250">
    <property type="match status" value="1"/>
</dbReference>
<evidence type="ECO:0000313" key="2">
    <source>
        <dbReference type="EMBL" id="SCD21389.1"/>
    </source>
</evidence>
<sequence>MRKIIFILSIVFLSLSFIQCNSNEKALTKKLEEMAVNLNMSAPVMLDQYTRFEEASVIQGNIFRYRYTVLNTSNPDSLVENGLQSLKENIEKEFSSNPDLRIFKENNVTIEYVYNDENGRTIRSLQITSERFR</sequence>
<accession>A0A1R3T5N5</accession>
<keyword evidence="3" id="KW-1185">Reference proteome</keyword>
<protein>
    <submittedName>
        <fullName evidence="2">Putative secreted protein</fullName>
    </submittedName>
</protein>
<keyword evidence="1" id="KW-0732">Signal</keyword>
<reference evidence="3" key="1">
    <citation type="submission" date="2016-08" db="EMBL/GenBank/DDBJ databases">
        <authorList>
            <person name="Wibberg D."/>
        </authorList>
    </citation>
    <scope>NUCLEOTIDE SEQUENCE [LARGE SCALE GENOMIC DNA]</scope>
</reference>
<dbReference type="STRING" id="1642647.PSM36_2588"/>
<dbReference type="EMBL" id="LT605205">
    <property type="protein sequence ID" value="SCD21389.1"/>
    <property type="molecule type" value="Genomic_DNA"/>
</dbReference>
<feature type="chain" id="PRO_5013045701" evidence="1">
    <location>
        <begin position="23"/>
        <end position="133"/>
    </location>
</feature>
<organism evidence="2 3">
    <name type="scientific">Proteiniphilum saccharofermentans</name>
    <dbReference type="NCBI Taxonomy" id="1642647"/>
    <lineage>
        <taxon>Bacteria</taxon>
        <taxon>Pseudomonadati</taxon>
        <taxon>Bacteroidota</taxon>
        <taxon>Bacteroidia</taxon>
        <taxon>Bacteroidales</taxon>
        <taxon>Dysgonomonadaceae</taxon>
        <taxon>Proteiniphilum</taxon>
    </lineage>
</organism>
<evidence type="ECO:0000256" key="1">
    <source>
        <dbReference type="SAM" id="SignalP"/>
    </source>
</evidence>
<evidence type="ECO:0000313" key="3">
    <source>
        <dbReference type="Proteomes" id="UP000187464"/>
    </source>
</evidence>
<gene>
    <name evidence="2" type="ORF">PSM36_2588</name>
</gene>
<dbReference type="KEGG" id="psac:PSM36_2588"/>
<proteinExistence type="predicted"/>
<dbReference type="Proteomes" id="UP000187464">
    <property type="component" value="Chromosome I"/>
</dbReference>
<dbReference type="RefSeq" id="WP_154671025.1">
    <property type="nucleotide sequence ID" value="NZ_LT605205.1"/>
</dbReference>